<feature type="non-terminal residue" evidence="2">
    <location>
        <position position="1"/>
    </location>
</feature>
<name>E9JA55_SOLIN</name>
<evidence type="ECO:0000313" key="2">
    <source>
        <dbReference type="EMBL" id="EFZ10298.1"/>
    </source>
</evidence>
<protein>
    <submittedName>
        <fullName evidence="2">Uncharacterized protein</fullName>
    </submittedName>
</protein>
<dbReference type="HOGENOM" id="CLU_1745207_0_0_1"/>
<dbReference type="AlphaFoldDB" id="E9JA55"/>
<dbReference type="EMBL" id="GL769856">
    <property type="protein sequence ID" value="EFZ10298.1"/>
    <property type="molecule type" value="Genomic_DNA"/>
</dbReference>
<feature type="region of interest" description="Disordered" evidence="1">
    <location>
        <begin position="1"/>
        <end position="20"/>
    </location>
</feature>
<gene>
    <name evidence="2" type="ORF">SINV_00367</name>
</gene>
<evidence type="ECO:0000256" key="1">
    <source>
        <dbReference type="SAM" id="MobiDB-lite"/>
    </source>
</evidence>
<accession>E9JA55</accession>
<reference evidence="2" key="1">
    <citation type="journal article" date="2011" name="Proc. Natl. Acad. Sci. U.S.A.">
        <title>The genome of the fire ant Solenopsis invicta.</title>
        <authorList>
            <person name="Wurm Y."/>
            <person name="Wang J."/>
            <person name="Riba-Grognuz O."/>
            <person name="Corona M."/>
            <person name="Nygaard S."/>
            <person name="Hunt B.G."/>
            <person name="Ingram K.K."/>
            <person name="Falquet L."/>
            <person name="Nipitwattanaphon M."/>
            <person name="Gotzek D."/>
            <person name="Dijkstra M.B."/>
            <person name="Oettler J."/>
            <person name="Comtesse F."/>
            <person name="Shih C.J."/>
            <person name="Wu W.J."/>
            <person name="Yang C.C."/>
            <person name="Thomas J."/>
            <person name="Beaudoing E."/>
            <person name="Pradervand S."/>
            <person name="Flegel V."/>
            <person name="Cook E.D."/>
            <person name="Fabbretti R."/>
            <person name="Stockinger H."/>
            <person name="Long L."/>
            <person name="Farmerie W.G."/>
            <person name="Oakey J."/>
            <person name="Boomsma J.J."/>
            <person name="Pamilo P."/>
            <person name="Yi S.V."/>
            <person name="Heinze J."/>
            <person name="Goodisman M.A."/>
            <person name="Farinelli L."/>
            <person name="Harshman K."/>
            <person name="Hulo N."/>
            <person name="Cerutti L."/>
            <person name="Xenarios I."/>
            <person name="Shoemaker D."/>
            <person name="Keller L."/>
        </authorList>
    </citation>
    <scope>NUCLEOTIDE SEQUENCE [LARGE SCALE GENOMIC DNA]</scope>
</reference>
<feature type="non-terminal residue" evidence="2">
    <location>
        <position position="150"/>
    </location>
</feature>
<sequence>TVQKPPPHDANSNSSSSSNSNANNDFIARCLTATNGFVDNAIGSAISDEYLANLSNDESSEELLTEIINESELLDYQSVITEESETFLTAFIGWVKEFKPSANSVNALLRILRKHTSENFPKDCRTLLKTPRITEVHLMGKGEYWHNGFA</sequence>
<organism>
    <name type="scientific">Solenopsis invicta</name>
    <name type="common">Red imported fire ant</name>
    <name type="synonym">Solenopsis wagneri</name>
    <dbReference type="NCBI Taxonomy" id="13686"/>
    <lineage>
        <taxon>Eukaryota</taxon>
        <taxon>Metazoa</taxon>
        <taxon>Ecdysozoa</taxon>
        <taxon>Arthropoda</taxon>
        <taxon>Hexapoda</taxon>
        <taxon>Insecta</taxon>
        <taxon>Pterygota</taxon>
        <taxon>Neoptera</taxon>
        <taxon>Endopterygota</taxon>
        <taxon>Hymenoptera</taxon>
        <taxon>Apocrita</taxon>
        <taxon>Aculeata</taxon>
        <taxon>Formicoidea</taxon>
        <taxon>Formicidae</taxon>
        <taxon>Myrmicinae</taxon>
        <taxon>Solenopsis</taxon>
    </lineage>
</organism>
<feature type="compositionally biased region" description="Low complexity" evidence="1">
    <location>
        <begin position="10"/>
        <end position="20"/>
    </location>
</feature>
<proteinExistence type="predicted"/>